<feature type="domain" description="Rod shape-determining protein MreC beta-barrel core" evidence="6">
    <location>
        <begin position="112"/>
        <end position="260"/>
    </location>
</feature>
<dbReference type="GO" id="GO:0005886">
    <property type="term" value="C:plasma membrane"/>
    <property type="evidence" value="ECO:0007669"/>
    <property type="project" value="TreeGrafter"/>
</dbReference>
<dbReference type="Gene3D" id="2.40.10.350">
    <property type="entry name" value="Rod shape-determining protein MreC, domain 2"/>
    <property type="match status" value="1"/>
</dbReference>
<dbReference type="EMBL" id="OU015584">
    <property type="protein sequence ID" value="CAG5084246.1"/>
    <property type="molecule type" value="Genomic_DNA"/>
</dbReference>
<dbReference type="PANTHER" id="PTHR34138:SF1">
    <property type="entry name" value="CELL SHAPE-DETERMINING PROTEIN MREC"/>
    <property type="match status" value="1"/>
</dbReference>
<dbReference type="InterPro" id="IPR055342">
    <property type="entry name" value="MreC_beta-barrel_core"/>
</dbReference>
<dbReference type="InterPro" id="IPR042175">
    <property type="entry name" value="Cell/Rod_MreC_2"/>
</dbReference>
<comment type="similarity">
    <text evidence="1">Belongs to the MreC family.</text>
</comment>
<evidence type="ECO:0000256" key="1">
    <source>
        <dbReference type="ARBA" id="ARBA00009369"/>
    </source>
</evidence>
<protein>
    <recommendedName>
        <fullName evidence="2">Cell shape-determining protein MreC</fullName>
    </recommendedName>
    <alternativeName>
        <fullName evidence="4">Cell shape protein MreC</fullName>
    </alternativeName>
</protein>
<dbReference type="Gene3D" id="2.40.10.340">
    <property type="entry name" value="Rod shape-determining protein MreC, domain 1"/>
    <property type="match status" value="1"/>
</dbReference>
<dbReference type="Proteomes" id="UP000683507">
    <property type="component" value="Chromosome"/>
</dbReference>
<dbReference type="KEGG" id="ptan:CRYO30217_02415"/>
<dbReference type="InterPro" id="IPR007221">
    <property type="entry name" value="MreC"/>
</dbReference>
<dbReference type="Pfam" id="PF04085">
    <property type="entry name" value="MreC"/>
    <property type="match status" value="1"/>
</dbReference>
<dbReference type="PANTHER" id="PTHR34138">
    <property type="entry name" value="CELL SHAPE-DETERMINING PROTEIN MREC"/>
    <property type="match status" value="1"/>
</dbReference>
<name>A0A916JQ80_9FLAO</name>
<dbReference type="NCBIfam" id="NF010532">
    <property type="entry name" value="PRK13922.9-3"/>
    <property type="match status" value="1"/>
</dbReference>
<organism evidence="7 8">
    <name type="scientific">Parvicella tangerina</name>
    <dbReference type="NCBI Taxonomy" id="2829795"/>
    <lineage>
        <taxon>Bacteria</taxon>
        <taxon>Pseudomonadati</taxon>
        <taxon>Bacteroidota</taxon>
        <taxon>Flavobacteriia</taxon>
        <taxon>Flavobacteriales</taxon>
        <taxon>Parvicellaceae</taxon>
        <taxon>Parvicella</taxon>
    </lineage>
</organism>
<keyword evidence="8" id="KW-1185">Reference proteome</keyword>
<dbReference type="GO" id="GO:0008360">
    <property type="term" value="P:regulation of cell shape"/>
    <property type="evidence" value="ECO:0007669"/>
    <property type="project" value="UniProtKB-KW"/>
</dbReference>
<proteinExistence type="inferred from homology"/>
<evidence type="ECO:0000256" key="3">
    <source>
        <dbReference type="ARBA" id="ARBA00022960"/>
    </source>
</evidence>
<evidence type="ECO:0000259" key="6">
    <source>
        <dbReference type="Pfam" id="PF04085"/>
    </source>
</evidence>
<reference evidence="7" key="1">
    <citation type="submission" date="2021-04" db="EMBL/GenBank/DDBJ databases">
        <authorList>
            <person name="Rodrigo-Torres L."/>
            <person name="Arahal R. D."/>
            <person name="Lucena T."/>
        </authorList>
    </citation>
    <scope>NUCLEOTIDE SEQUENCE</scope>
    <source>
        <strain evidence="7">AS29M-1</strain>
    </source>
</reference>
<accession>A0A916JQ80</accession>
<feature type="coiled-coil region" evidence="5">
    <location>
        <begin position="61"/>
        <end position="88"/>
    </location>
</feature>
<dbReference type="RefSeq" id="WP_258542645.1">
    <property type="nucleotide sequence ID" value="NZ_OU015584.1"/>
</dbReference>
<keyword evidence="3" id="KW-0133">Cell shape</keyword>
<dbReference type="AlphaFoldDB" id="A0A916JQ80"/>
<keyword evidence="5" id="KW-0175">Coiled coil</keyword>
<evidence type="ECO:0000313" key="8">
    <source>
        <dbReference type="Proteomes" id="UP000683507"/>
    </source>
</evidence>
<evidence type="ECO:0000256" key="2">
    <source>
        <dbReference type="ARBA" id="ARBA00013855"/>
    </source>
</evidence>
<sequence length="284" mass="32014">MQNIIRLLQKFRIVLLFLLLQAICFFFIIGGSNSFHRSSFASSSNQVTGWIYEITSDVSDYFHLEKENEQLVAQNKRLNDQLAAHQIKVGVSYIKVNDTFYHQQYEYLPAKVINSSISNMENFITINIGSEHKVEPNMAVIGTQGVVGKTIAVSSSFATVKPIINQNFQMTARHRGSKKFGKLVWEDDNYYSATVIDVPSSVTIHIGDVFETRGDDGMFPEAVAIGTVTEVIPIEGETYQNVKLSLVEDFSALYNVSVVKNYKGKEQLKLEQETKEQFGDESNN</sequence>
<evidence type="ECO:0000256" key="5">
    <source>
        <dbReference type="SAM" id="Coils"/>
    </source>
</evidence>
<evidence type="ECO:0000256" key="4">
    <source>
        <dbReference type="ARBA" id="ARBA00032089"/>
    </source>
</evidence>
<dbReference type="InterPro" id="IPR042177">
    <property type="entry name" value="Cell/Rod_1"/>
</dbReference>
<evidence type="ECO:0000313" key="7">
    <source>
        <dbReference type="EMBL" id="CAG5084246.1"/>
    </source>
</evidence>
<gene>
    <name evidence="7" type="ORF">CRYO30217_02415</name>
</gene>